<dbReference type="Gene3D" id="3.30.230.30">
    <property type="entry name" value="Impact, N-terminal domain"/>
    <property type="match status" value="1"/>
</dbReference>
<evidence type="ECO:0000259" key="2">
    <source>
        <dbReference type="Pfam" id="PF01205"/>
    </source>
</evidence>
<dbReference type="Pfam" id="PF01205">
    <property type="entry name" value="Impact_N"/>
    <property type="match status" value="1"/>
</dbReference>
<feature type="non-terminal residue" evidence="3">
    <location>
        <position position="138"/>
    </location>
</feature>
<dbReference type="GeneID" id="20668988"/>
<accession>W4K786</accession>
<dbReference type="GO" id="GO:0006446">
    <property type="term" value="P:regulation of translational initiation"/>
    <property type="evidence" value="ECO:0007669"/>
    <property type="project" value="TreeGrafter"/>
</dbReference>
<evidence type="ECO:0000256" key="1">
    <source>
        <dbReference type="ARBA" id="ARBA00007665"/>
    </source>
</evidence>
<evidence type="ECO:0000313" key="3">
    <source>
        <dbReference type="EMBL" id="ETW81619.1"/>
    </source>
</evidence>
<dbReference type="SUPFAM" id="SSF54211">
    <property type="entry name" value="Ribosomal protein S5 domain 2-like"/>
    <property type="match status" value="1"/>
</dbReference>
<dbReference type="PANTHER" id="PTHR16301:SF25">
    <property type="entry name" value="PROTEIN IMPACT"/>
    <property type="match status" value="1"/>
</dbReference>
<dbReference type="GO" id="GO:0005737">
    <property type="term" value="C:cytoplasm"/>
    <property type="evidence" value="ECO:0007669"/>
    <property type="project" value="TreeGrafter"/>
</dbReference>
<dbReference type="AlphaFoldDB" id="W4K786"/>
<feature type="domain" description="Impact N-terminal" evidence="2">
    <location>
        <begin position="15"/>
        <end position="128"/>
    </location>
</feature>
<evidence type="ECO:0000313" key="4">
    <source>
        <dbReference type="Proteomes" id="UP000030671"/>
    </source>
</evidence>
<dbReference type="eggNOG" id="KOG3299">
    <property type="taxonomic scope" value="Eukaryota"/>
</dbReference>
<dbReference type="InterPro" id="IPR023582">
    <property type="entry name" value="Impact"/>
</dbReference>
<gene>
    <name evidence="3" type="ORF">HETIRDRAFT_243495</name>
</gene>
<keyword evidence="4" id="KW-1185">Reference proteome</keyword>
<dbReference type="KEGG" id="hir:HETIRDRAFT_243495"/>
<name>W4K786_HETIT</name>
<dbReference type="STRING" id="747525.W4K786"/>
<dbReference type="HOGENOM" id="CLU_045276_2_1_1"/>
<dbReference type="InterPro" id="IPR001498">
    <property type="entry name" value="Impact_N"/>
</dbReference>
<dbReference type="OrthoDB" id="69641at2759"/>
<dbReference type="RefSeq" id="XP_009546249.1">
    <property type="nucleotide sequence ID" value="XM_009547954.1"/>
</dbReference>
<dbReference type="InterPro" id="IPR036956">
    <property type="entry name" value="Impact_N_sf"/>
</dbReference>
<sequence>DWPSPISMSSTVEVRKSTFVAHCTRLHSLSDLPALTSHLHQSTSRLKRATHCMYACRIASPVKSDVSSGKTLYRQDDGGEKGAGEFLADILEKGECHDTIVIVWRWYGGVKLGGERWRVIGRVAREALKTGGFFNDKQ</sequence>
<dbReference type="PANTHER" id="PTHR16301">
    <property type="entry name" value="IMPACT-RELATED"/>
    <property type="match status" value="1"/>
</dbReference>
<dbReference type="Proteomes" id="UP000030671">
    <property type="component" value="Unassembled WGS sequence"/>
</dbReference>
<feature type="non-terminal residue" evidence="3">
    <location>
        <position position="1"/>
    </location>
</feature>
<dbReference type="EMBL" id="KI925458">
    <property type="protein sequence ID" value="ETW81619.1"/>
    <property type="molecule type" value="Genomic_DNA"/>
</dbReference>
<dbReference type="InterPro" id="IPR020568">
    <property type="entry name" value="Ribosomal_Su5_D2-typ_SF"/>
</dbReference>
<proteinExistence type="inferred from homology"/>
<protein>
    <recommendedName>
        <fullName evidence="2">Impact N-terminal domain-containing protein</fullName>
    </recommendedName>
</protein>
<organism evidence="3 4">
    <name type="scientific">Heterobasidion irregulare (strain TC 32-1)</name>
    <dbReference type="NCBI Taxonomy" id="747525"/>
    <lineage>
        <taxon>Eukaryota</taxon>
        <taxon>Fungi</taxon>
        <taxon>Dikarya</taxon>
        <taxon>Basidiomycota</taxon>
        <taxon>Agaricomycotina</taxon>
        <taxon>Agaricomycetes</taxon>
        <taxon>Russulales</taxon>
        <taxon>Bondarzewiaceae</taxon>
        <taxon>Heterobasidion</taxon>
        <taxon>Heterobasidion annosum species complex</taxon>
    </lineage>
</organism>
<dbReference type="GO" id="GO:0140469">
    <property type="term" value="P:GCN2-mediated signaling"/>
    <property type="evidence" value="ECO:0007669"/>
    <property type="project" value="TreeGrafter"/>
</dbReference>
<dbReference type="InParanoid" id="W4K786"/>
<reference evidence="3 4" key="1">
    <citation type="journal article" date="2012" name="New Phytol.">
        <title>Insight into trade-off between wood decay and parasitism from the genome of a fungal forest pathogen.</title>
        <authorList>
            <person name="Olson A."/>
            <person name="Aerts A."/>
            <person name="Asiegbu F."/>
            <person name="Belbahri L."/>
            <person name="Bouzid O."/>
            <person name="Broberg A."/>
            <person name="Canback B."/>
            <person name="Coutinho P.M."/>
            <person name="Cullen D."/>
            <person name="Dalman K."/>
            <person name="Deflorio G."/>
            <person name="van Diepen L.T."/>
            <person name="Dunand C."/>
            <person name="Duplessis S."/>
            <person name="Durling M."/>
            <person name="Gonthier P."/>
            <person name="Grimwood J."/>
            <person name="Fossdal C.G."/>
            <person name="Hansson D."/>
            <person name="Henrissat B."/>
            <person name="Hietala A."/>
            <person name="Himmelstrand K."/>
            <person name="Hoffmeister D."/>
            <person name="Hogberg N."/>
            <person name="James T.Y."/>
            <person name="Karlsson M."/>
            <person name="Kohler A."/>
            <person name="Kues U."/>
            <person name="Lee Y.H."/>
            <person name="Lin Y.C."/>
            <person name="Lind M."/>
            <person name="Lindquist E."/>
            <person name="Lombard V."/>
            <person name="Lucas S."/>
            <person name="Lunden K."/>
            <person name="Morin E."/>
            <person name="Murat C."/>
            <person name="Park J."/>
            <person name="Raffaello T."/>
            <person name="Rouze P."/>
            <person name="Salamov A."/>
            <person name="Schmutz J."/>
            <person name="Solheim H."/>
            <person name="Stahlberg J."/>
            <person name="Velez H."/>
            <person name="de Vries R.P."/>
            <person name="Wiebenga A."/>
            <person name="Woodward S."/>
            <person name="Yakovlev I."/>
            <person name="Garbelotto M."/>
            <person name="Martin F."/>
            <person name="Grigoriev I.V."/>
            <person name="Stenlid J."/>
        </authorList>
    </citation>
    <scope>NUCLEOTIDE SEQUENCE [LARGE SCALE GENOMIC DNA]</scope>
    <source>
        <strain evidence="3 4">TC 32-1</strain>
    </source>
</reference>
<comment type="similarity">
    <text evidence="1">Belongs to the IMPACT family.</text>
</comment>